<evidence type="ECO:0000256" key="9">
    <source>
        <dbReference type="ARBA" id="ARBA00023180"/>
    </source>
</evidence>
<dbReference type="PROSITE" id="PS50015">
    <property type="entry name" value="SAP_B"/>
    <property type="match status" value="2"/>
</dbReference>
<comment type="caution">
    <text evidence="15">The sequence shown here is derived from an EMBL/GenBank/DDBJ whole genome shotgun (WGS) entry which is preliminary data.</text>
</comment>
<dbReference type="InParanoid" id="A0A2R6QZ73"/>
<feature type="domain" description="Saposin B-type" evidence="14">
    <location>
        <begin position="149"/>
        <end position="229"/>
    </location>
</feature>
<keyword evidence="4 13" id="KW-0732">Signal</keyword>
<proteinExistence type="predicted"/>
<evidence type="ECO:0000256" key="11">
    <source>
        <dbReference type="ARBA" id="ARBA00041094"/>
    </source>
</evidence>
<keyword evidence="6" id="KW-0378">Hydrolase</keyword>
<reference evidence="16" key="2">
    <citation type="journal article" date="2018" name="BMC Genomics">
        <title>A manually annotated Actinidia chinensis var. chinensis (kiwifruit) genome highlights the challenges associated with draft genomes and gene prediction in plants.</title>
        <authorList>
            <person name="Pilkington S.M."/>
            <person name="Crowhurst R."/>
            <person name="Hilario E."/>
            <person name="Nardozza S."/>
            <person name="Fraser L."/>
            <person name="Peng Y."/>
            <person name="Gunaseelan K."/>
            <person name="Simpson R."/>
            <person name="Tahir J."/>
            <person name="Deroles S.C."/>
            <person name="Templeton K."/>
            <person name="Luo Z."/>
            <person name="Davy M."/>
            <person name="Cheng C."/>
            <person name="McNeilage M."/>
            <person name="Scaglione D."/>
            <person name="Liu Y."/>
            <person name="Zhang Q."/>
            <person name="Datson P."/>
            <person name="De Silva N."/>
            <person name="Gardiner S.E."/>
            <person name="Bassett H."/>
            <person name="Chagne D."/>
            <person name="McCallum J."/>
            <person name="Dzierzon H."/>
            <person name="Deng C."/>
            <person name="Wang Y.Y."/>
            <person name="Barron L."/>
            <person name="Manako K."/>
            <person name="Bowen J."/>
            <person name="Foster T.M."/>
            <person name="Erridge Z.A."/>
            <person name="Tiffin H."/>
            <person name="Waite C.N."/>
            <person name="Davies K.M."/>
            <person name="Grierson E.P."/>
            <person name="Laing W.A."/>
            <person name="Kirk R."/>
            <person name="Chen X."/>
            <person name="Wood M."/>
            <person name="Montefiori M."/>
            <person name="Brummell D.A."/>
            <person name="Schwinn K.E."/>
            <person name="Catanach A."/>
            <person name="Fullerton C."/>
            <person name="Li D."/>
            <person name="Meiyalaghan S."/>
            <person name="Nieuwenhuizen N."/>
            <person name="Read N."/>
            <person name="Prakash R."/>
            <person name="Hunter D."/>
            <person name="Zhang H."/>
            <person name="McKenzie M."/>
            <person name="Knabel M."/>
            <person name="Harris A."/>
            <person name="Allan A.C."/>
            <person name="Gleave A."/>
            <person name="Chen A."/>
            <person name="Janssen B.J."/>
            <person name="Plunkett B."/>
            <person name="Ampomah-Dwamena C."/>
            <person name="Voogd C."/>
            <person name="Leif D."/>
            <person name="Lafferty D."/>
            <person name="Souleyre E.J.F."/>
            <person name="Varkonyi-Gasic E."/>
            <person name="Gambi F."/>
            <person name="Hanley J."/>
            <person name="Yao J.L."/>
            <person name="Cheung J."/>
            <person name="David K.M."/>
            <person name="Warren B."/>
            <person name="Marsh K."/>
            <person name="Snowden K.C."/>
            <person name="Lin-Wang K."/>
            <person name="Brian L."/>
            <person name="Martinez-Sanchez M."/>
            <person name="Wang M."/>
            <person name="Ileperuma N."/>
            <person name="Macnee N."/>
            <person name="Campin R."/>
            <person name="McAtee P."/>
            <person name="Drummond R.S.M."/>
            <person name="Espley R.V."/>
            <person name="Ireland H.S."/>
            <person name="Wu R."/>
            <person name="Atkinson R.G."/>
            <person name="Karunairetnam S."/>
            <person name="Bulley S."/>
            <person name="Chunkath S."/>
            <person name="Hanley Z."/>
            <person name="Storey R."/>
            <person name="Thrimawithana A.H."/>
            <person name="Thomson S."/>
            <person name="David C."/>
            <person name="Testolin R."/>
            <person name="Huang H."/>
            <person name="Hellens R.P."/>
            <person name="Schaffer R.J."/>
        </authorList>
    </citation>
    <scope>NUCLEOTIDE SEQUENCE [LARGE SCALE GENOMIC DNA]</scope>
    <source>
        <strain evidence="16">cv. Red5</strain>
    </source>
</reference>
<dbReference type="STRING" id="1590841.A0A2R6QZ73"/>
<name>A0A2R6QZ73_ACTCC</name>
<evidence type="ECO:0000256" key="6">
    <source>
        <dbReference type="ARBA" id="ARBA00022750"/>
    </source>
</evidence>
<dbReference type="PANTHER" id="PTHR11480">
    <property type="entry name" value="SAPOSIN-RELATED"/>
    <property type="match status" value="1"/>
</dbReference>
<keyword evidence="9" id="KW-0325">Glycoprotein</keyword>
<evidence type="ECO:0000259" key="14">
    <source>
        <dbReference type="PROSITE" id="PS50015"/>
    </source>
</evidence>
<dbReference type="Gene3D" id="1.10.225.10">
    <property type="entry name" value="Saposin-like"/>
    <property type="match status" value="2"/>
</dbReference>
<keyword evidence="7" id="KW-0865">Zymogen</keyword>
<evidence type="ECO:0000313" key="16">
    <source>
        <dbReference type="Proteomes" id="UP000241394"/>
    </source>
</evidence>
<keyword evidence="8" id="KW-1015">Disulfide bond</keyword>
<evidence type="ECO:0000256" key="7">
    <source>
        <dbReference type="ARBA" id="ARBA00023145"/>
    </source>
</evidence>
<evidence type="ECO:0000256" key="5">
    <source>
        <dbReference type="ARBA" id="ARBA00022737"/>
    </source>
</evidence>
<dbReference type="PANTHER" id="PTHR11480:SF3">
    <property type="entry name" value="BCDNA.GH08312"/>
    <property type="match status" value="1"/>
</dbReference>
<dbReference type="InterPro" id="IPR051428">
    <property type="entry name" value="Sphingo_Act-Surfact_Prot"/>
</dbReference>
<sequence>MGVKIGLLVLFIMGASWTCDAREVMTTSLSSGETMISDVSVVVLQINHQEPEGEVKGSEVGRNENVCSMCIEFAGQAIEYFENNKTQTEIIRSLHKSCSRLTLFEQQCVTLVDYYGPLLFLEIESVQPGDFCRKVNLCGQKVIISPPVSEDKCEICHHAIDEVLLKLKDPDTQLDILQALLKACDTVENFVKKCKILVLEYGPLILNNAEQFLESTDICTAIHACTSTVGVVQALPIESETLISAM</sequence>
<accession>A0A2R6QZ73</accession>
<evidence type="ECO:0000256" key="2">
    <source>
        <dbReference type="ARBA" id="ARBA00022525"/>
    </source>
</evidence>
<dbReference type="InterPro" id="IPR008138">
    <property type="entry name" value="SapB_2"/>
</dbReference>
<dbReference type="FunFam" id="1.10.225.10:FF:000008">
    <property type="entry name" value="Pulmonary surfactant-associated protein B"/>
    <property type="match status" value="2"/>
</dbReference>
<dbReference type="InterPro" id="IPR008139">
    <property type="entry name" value="SaposinB_dom"/>
</dbReference>
<dbReference type="InterPro" id="IPR011001">
    <property type="entry name" value="Saposin-like"/>
</dbReference>
<keyword evidence="2" id="KW-0964">Secreted</keyword>
<dbReference type="SUPFAM" id="SSF47862">
    <property type="entry name" value="Saposin"/>
    <property type="match status" value="2"/>
</dbReference>
<evidence type="ECO:0000256" key="12">
    <source>
        <dbReference type="ARBA" id="ARBA00041785"/>
    </source>
</evidence>
<dbReference type="Pfam" id="PF05184">
    <property type="entry name" value="SapB_1"/>
    <property type="match status" value="2"/>
</dbReference>
<evidence type="ECO:0000256" key="1">
    <source>
        <dbReference type="ARBA" id="ARBA00004239"/>
    </source>
</evidence>
<comment type="subcellular location">
    <subcellularLocation>
        <location evidence="1">Secreted</location>
        <location evidence="1">Extracellular space</location>
    </subcellularLocation>
</comment>
<evidence type="ECO:0000256" key="4">
    <source>
        <dbReference type="ARBA" id="ARBA00022729"/>
    </source>
</evidence>
<feature type="signal peptide" evidence="13">
    <location>
        <begin position="1"/>
        <end position="21"/>
    </location>
</feature>
<keyword evidence="6" id="KW-0064">Aspartyl protease</keyword>
<dbReference type="AlphaFoldDB" id="A0A2R6QZ73"/>
<gene>
    <name evidence="15" type="ORF">CEY00_Acc00072</name>
</gene>
<dbReference type="GO" id="GO:0006508">
    <property type="term" value="P:proteolysis"/>
    <property type="evidence" value="ECO:0007669"/>
    <property type="project" value="UniProtKB-KW"/>
</dbReference>
<evidence type="ECO:0000256" key="13">
    <source>
        <dbReference type="SAM" id="SignalP"/>
    </source>
</evidence>
<feature type="chain" id="PRO_5015321648" description="Pulmonary surfactant-associated protein B" evidence="13">
    <location>
        <begin position="22"/>
        <end position="246"/>
    </location>
</feature>
<dbReference type="GO" id="GO:0005576">
    <property type="term" value="C:extracellular region"/>
    <property type="evidence" value="ECO:0007669"/>
    <property type="project" value="UniProtKB-SubCell"/>
</dbReference>
<dbReference type="Proteomes" id="UP000241394">
    <property type="component" value="Chromosome LG11"/>
</dbReference>
<dbReference type="OrthoDB" id="69496at2759"/>
<keyword evidence="5" id="KW-0677">Repeat</keyword>
<evidence type="ECO:0000256" key="3">
    <source>
        <dbReference type="ARBA" id="ARBA00022670"/>
    </source>
</evidence>
<dbReference type="EMBL" id="NKQK01000011">
    <property type="protein sequence ID" value="PSS17683.1"/>
    <property type="molecule type" value="Genomic_DNA"/>
</dbReference>
<comment type="function">
    <text evidence="10">Pulmonary surfactant-associated proteins promote alveolar stability by lowering the surface tension at the air-liquid interface in the peripheral air spaces. SP-B increases the collapse pressure of palmitic acid to nearly 70 millinewtons per meter.</text>
</comment>
<evidence type="ECO:0000256" key="8">
    <source>
        <dbReference type="ARBA" id="ARBA00023157"/>
    </source>
</evidence>
<dbReference type="SMART" id="SM00741">
    <property type="entry name" value="SapB"/>
    <property type="match status" value="2"/>
</dbReference>
<dbReference type="OMA" id="GMCHRAI"/>
<protein>
    <recommendedName>
        <fullName evidence="11">Pulmonary surfactant-associated protein B</fullName>
    </recommendedName>
    <alternativeName>
        <fullName evidence="12">Pulmonary surfactant-associated proteolipid SPL(Phe)</fullName>
    </alternativeName>
</protein>
<dbReference type="Pfam" id="PF03489">
    <property type="entry name" value="SapB_2"/>
    <property type="match status" value="2"/>
</dbReference>
<dbReference type="FunCoup" id="A0A2R6QZ73">
    <property type="interactions" value="546"/>
</dbReference>
<dbReference type="GO" id="GO:0006629">
    <property type="term" value="P:lipid metabolic process"/>
    <property type="evidence" value="ECO:0007669"/>
    <property type="project" value="InterPro"/>
</dbReference>
<evidence type="ECO:0000313" key="15">
    <source>
        <dbReference type="EMBL" id="PSS17683.1"/>
    </source>
</evidence>
<feature type="domain" description="Saposin B-type" evidence="14">
    <location>
        <begin position="63"/>
        <end position="142"/>
    </location>
</feature>
<dbReference type="InterPro" id="IPR007856">
    <property type="entry name" value="SapB_1"/>
</dbReference>
<dbReference type="Gramene" id="PSS17683">
    <property type="protein sequence ID" value="PSS17683"/>
    <property type="gene ID" value="CEY00_Acc00072"/>
</dbReference>
<keyword evidence="3" id="KW-0645">Protease</keyword>
<dbReference type="GO" id="GO:0004190">
    <property type="term" value="F:aspartic-type endopeptidase activity"/>
    <property type="evidence" value="ECO:0007669"/>
    <property type="project" value="UniProtKB-KW"/>
</dbReference>
<keyword evidence="16" id="KW-1185">Reference proteome</keyword>
<organism evidence="15 16">
    <name type="scientific">Actinidia chinensis var. chinensis</name>
    <name type="common">Chinese soft-hair kiwi</name>
    <dbReference type="NCBI Taxonomy" id="1590841"/>
    <lineage>
        <taxon>Eukaryota</taxon>
        <taxon>Viridiplantae</taxon>
        <taxon>Streptophyta</taxon>
        <taxon>Embryophyta</taxon>
        <taxon>Tracheophyta</taxon>
        <taxon>Spermatophyta</taxon>
        <taxon>Magnoliopsida</taxon>
        <taxon>eudicotyledons</taxon>
        <taxon>Gunneridae</taxon>
        <taxon>Pentapetalae</taxon>
        <taxon>asterids</taxon>
        <taxon>Ericales</taxon>
        <taxon>Actinidiaceae</taxon>
        <taxon>Actinidia</taxon>
    </lineage>
</organism>
<evidence type="ECO:0000256" key="10">
    <source>
        <dbReference type="ARBA" id="ARBA00037221"/>
    </source>
</evidence>
<reference evidence="15 16" key="1">
    <citation type="submission" date="2017-07" db="EMBL/GenBank/DDBJ databases">
        <title>An improved, manually edited Actinidia chinensis var. chinensis (kiwifruit) genome highlights the challenges associated with draft genomes and gene prediction in plants.</title>
        <authorList>
            <person name="Pilkington S."/>
            <person name="Crowhurst R."/>
            <person name="Hilario E."/>
            <person name="Nardozza S."/>
            <person name="Fraser L."/>
            <person name="Peng Y."/>
            <person name="Gunaseelan K."/>
            <person name="Simpson R."/>
            <person name="Tahir J."/>
            <person name="Deroles S."/>
            <person name="Templeton K."/>
            <person name="Luo Z."/>
            <person name="Davy M."/>
            <person name="Cheng C."/>
            <person name="Mcneilage M."/>
            <person name="Scaglione D."/>
            <person name="Liu Y."/>
            <person name="Zhang Q."/>
            <person name="Datson P."/>
            <person name="De Silva N."/>
            <person name="Gardiner S."/>
            <person name="Bassett H."/>
            <person name="Chagne D."/>
            <person name="Mccallum J."/>
            <person name="Dzierzon H."/>
            <person name="Deng C."/>
            <person name="Wang Y.-Y."/>
            <person name="Barron N."/>
            <person name="Manako K."/>
            <person name="Bowen J."/>
            <person name="Foster T."/>
            <person name="Erridge Z."/>
            <person name="Tiffin H."/>
            <person name="Waite C."/>
            <person name="Davies K."/>
            <person name="Grierson E."/>
            <person name="Laing W."/>
            <person name="Kirk R."/>
            <person name="Chen X."/>
            <person name="Wood M."/>
            <person name="Montefiori M."/>
            <person name="Brummell D."/>
            <person name="Schwinn K."/>
            <person name="Catanach A."/>
            <person name="Fullerton C."/>
            <person name="Li D."/>
            <person name="Meiyalaghan S."/>
            <person name="Nieuwenhuizen N."/>
            <person name="Read N."/>
            <person name="Prakash R."/>
            <person name="Hunter D."/>
            <person name="Zhang H."/>
            <person name="Mckenzie M."/>
            <person name="Knabel M."/>
            <person name="Harris A."/>
            <person name="Allan A."/>
            <person name="Chen A."/>
            <person name="Janssen B."/>
            <person name="Plunkett B."/>
            <person name="Dwamena C."/>
            <person name="Voogd C."/>
            <person name="Leif D."/>
            <person name="Lafferty D."/>
            <person name="Souleyre E."/>
            <person name="Varkonyi-Gasic E."/>
            <person name="Gambi F."/>
            <person name="Hanley J."/>
            <person name="Yao J.-L."/>
            <person name="Cheung J."/>
            <person name="David K."/>
            <person name="Warren B."/>
            <person name="Marsh K."/>
            <person name="Snowden K."/>
            <person name="Lin-Wang K."/>
            <person name="Brian L."/>
            <person name="Martinez-Sanchez M."/>
            <person name="Wang M."/>
            <person name="Ileperuma N."/>
            <person name="Macnee N."/>
            <person name="Campin R."/>
            <person name="Mcatee P."/>
            <person name="Drummond R."/>
            <person name="Espley R."/>
            <person name="Ireland H."/>
            <person name="Wu R."/>
            <person name="Atkinson R."/>
            <person name="Karunairetnam S."/>
            <person name="Bulley S."/>
            <person name="Chunkath S."/>
            <person name="Hanley Z."/>
            <person name="Storey R."/>
            <person name="Thrimawithana A."/>
            <person name="Thomson S."/>
            <person name="David C."/>
            <person name="Testolin R."/>
        </authorList>
    </citation>
    <scope>NUCLEOTIDE SEQUENCE [LARGE SCALE GENOMIC DNA]</scope>
    <source>
        <strain evidence="16">cv. Red5</strain>
        <tissue evidence="15">Young leaf</tissue>
    </source>
</reference>